<evidence type="ECO:0000313" key="3">
    <source>
        <dbReference type="Proteomes" id="UP001314170"/>
    </source>
</evidence>
<gene>
    <name evidence="2" type="ORF">DCAF_LOCUS5435</name>
</gene>
<keyword evidence="3" id="KW-1185">Reference proteome</keyword>
<keyword evidence="1" id="KW-0812">Transmembrane</keyword>
<dbReference type="EMBL" id="CAWUPB010000858">
    <property type="protein sequence ID" value="CAK7327719.1"/>
    <property type="molecule type" value="Genomic_DNA"/>
</dbReference>
<keyword evidence="1" id="KW-0472">Membrane</keyword>
<comment type="caution">
    <text evidence="2">The sequence shown here is derived from an EMBL/GenBank/DDBJ whole genome shotgun (WGS) entry which is preliminary data.</text>
</comment>
<dbReference type="Proteomes" id="UP001314170">
    <property type="component" value="Unassembled WGS sequence"/>
</dbReference>
<keyword evidence="1" id="KW-1133">Transmembrane helix</keyword>
<name>A0AAV1R4I1_9ROSI</name>
<feature type="transmembrane region" description="Helical" evidence="1">
    <location>
        <begin position="95"/>
        <end position="121"/>
    </location>
</feature>
<sequence length="139" mass="14550">MLGYPTSLTFALQLKVEVGLVAVGFAREDNEEGVGTAGSVRKDGKRVVDSARMDNVEVAVGGWIYGAKISAPTPDFDWLGSGSKRQALLIQISEAIVVLGSLIQALFSCAVVALMTVIYTLTGGVAMAQSPSGHHLGRD</sequence>
<dbReference type="AlphaFoldDB" id="A0AAV1R4I1"/>
<organism evidence="2 3">
    <name type="scientific">Dovyalis caffra</name>
    <dbReference type="NCBI Taxonomy" id="77055"/>
    <lineage>
        <taxon>Eukaryota</taxon>
        <taxon>Viridiplantae</taxon>
        <taxon>Streptophyta</taxon>
        <taxon>Embryophyta</taxon>
        <taxon>Tracheophyta</taxon>
        <taxon>Spermatophyta</taxon>
        <taxon>Magnoliopsida</taxon>
        <taxon>eudicotyledons</taxon>
        <taxon>Gunneridae</taxon>
        <taxon>Pentapetalae</taxon>
        <taxon>rosids</taxon>
        <taxon>fabids</taxon>
        <taxon>Malpighiales</taxon>
        <taxon>Salicaceae</taxon>
        <taxon>Flacourtieae</taxon>
        <taxon>Dovyalis</taxon>
    </lineage>
</organism>
<evidence type="ECO:0000313" key="2">
    <source>
        <dbReference type="EMBL" id="CAK7327719.1"/>
    </source>
</evidence>
<accession>A0AAV1R4I1</accession>
<reference evidence="2 3" key="1">
    <citation type="submission" date="2024-01" db="EMBL/GenBank/DDBJ databases">
        <authorList>
            <person name="Waweru B."/>
        </authorList>
    </citation>
    <scope>NUCLEOTIDE SEQUENCE [LARGE SCALE GENOMIC DNA]</scope>
</reference>
<evidence type="ECO:0000256" key="1">
    <source>
        <dbReference type="SAM" id="Phobius"/>
    </source>
</evidence>
<protein>
    <submittedName>
        <fullName evidence="2">Uncharacterized protein</fullName>
    </submittedName>
</protein>
<proteinExistence type="predicted"/>